<name>A0A0K9NWU2_ZOSMR</name>
<feature type="signal peptide" evidence="15">
    <location>
        <begin position="1"/>
        <end position="29"/>
    </location>
</feature>
<dbReference type="GO" id="GO:0008289">
    <property type="term" value="F:lipid binding"/>
    <property type="evidence" value="ECO:0000318"/>
    <property type="project" value="GO_Central"/>
</dbReference>
<keyword evidence="8 15" id="KW-0732">Signal</keyword>
<dbReference type="PANTHER" id="PTHR11716:SF99">
    <property type="entry name" value="PHOSPHOLIPASE A2-DELTA-RELATED"/>
    <property type="match status" value="1"/>
</dbReference>
<comment type="function">
    <text evidence="14">PA2 catalyzes the calcium-dependent hydrolysis of the 2-acyl groups in 3-sn-phosphoglycerides. Releases lysophospholipids (LPLs) and free fatty acids (FFAs) from membrane phospholipids in response to hormones and other external stimuli.</text>
</comment>
<dbReference type="GO" id="GO:0009860">
    <property type="term" value="P:pollen tube growth"/>
    <property type="evidence" value="ECO:0000318"/>
    <property type="project" value="GO_Central"/>
</dbReference>
<dbReference type="SUPFAM" id="SSF48619">
    <property type="entry name" value="Phospholipase A2, PLA2"/>
    <property type="match status" value="1"/>
</dbReference>
<dbReference type="STRING" id="29655.A0A0K9NWU2"/>
<evidence type="ECO:0000256" key="9">
    <source>
        <dbReference type="ARBA" id="ARBA00022801"/>
    </source>
</evidence>
<keyword evidence="9" id="KW-0378">Hydrolase</keyword>
<evidence type="ECO:0000256" key="12">
    <source>
        <dbReference type="ARBA" id="ARBA00023098"/>
    </source>
</evidence>
<dbReference type="GO" id="GO:0016042">
    <property type="term" value="P:lipid catabolic process"/>
    <property type="evidence" value="ECO:0007669"/>
    <property type="project" value="UniProtKB-KW"/>
</dbReference>
<evidence type="ECO:0000256" key="6">
    <source>
        <dbReference type="ARBA" id="ARBA00022525"/>
    </source>
</evidence>
<evidence type="ECO:0000256" key="11">
    <source>
        <dbReference type="ARBA" id="ARBA00022963"/>
    </source>
</evidence>
<comment type="caution">
    <text evidence="16">The sequence shown here is derived from an EMBL/GenBank/DDBJ whole genome shotgun (WGS) entry which is preliminary data.</text>
</comment>
<dbReference type="GO" id="GO:0005509">
    <property type="term" value="F:calcium ion binding"/>
    <property type="evidence" value="ECO:0000318"/>
    <property type="project" value="GO_Central"/>
</dbReference>
<comment type="cofactor">
    <cofactor evidence="2">
        <name>Ca(2+)</name>
        <dbReference type="ChEBI" id="CHEBI:29108"/>
    </cofactor>
</comment>
<keyword evidence="10" id="KW-0106">Calcium</keyword>
<comment type="subcellular location">
    <subcellularLocation>
        <location evidence="3">Secreted</location>
    </subcellularLocation>
</comment>
<evidence type="ECO:0000256" key="4">
    <source>
        <dbReference type="ARBA" id="ARBA00007056"/>
    </source>
</evidence>
<dbReference type="Gene3D" id="1.20.90.10">
    <property type="entry name" value="Phospholipase A2 domain"/>
    <property type="match status" value="1"/>
</dbReference>
<evidence type="ECO:0000256" key="2">
    <source>
        <dbReference type="ARBA" id="ARBA00001913"/>
    </source>
</evidence>
<keyword evidence="17" id="KW-1185">Reference proteome</keyword>
<dbReference type="OMA" id="CVAQNCN"/>
<dbReference type="GO" id="GO:0050482">
    <property type="term" value="P:arachidonate secretion"/>
    <property type="evidence" value="ECO:0007669"/>
    <property type="project" value="InterPro"/>
</dbReference>
<dbReference type="GO" id="GO:0009846">
    <property type="term" value="P:pollen germination"/>
    <property type="evidence" value="ECO:0000318"/>
    <property type="project" value="GO_Central"/>
</dbReference>
<comment type="similarity">
    <text evidence="4">Belongs to the phospholipase A2 family.</text>
</comment>
<dbReference type="InterPro" id="IPR001211">
    <property type="entry name" value="PLA2"/>
</dbReference>
<dbReference type="OrthoDB" id="566013at2759"/>
<evidence type="ECO:0000256" key="3">
    <source>
        <dbReference type="ARBA" id="ARBA00004613"/>
    </source>
</evidence>
<evidence type="ECO:0000256" key="13">
    <source>
        <dbReference type="ARBA" id="ARBA00023157"/>
    </source>
</evidence>
<proteinExistence type="inferred from homology"/>
<dbReference type="PANTHER" id="PTHR11716">
    <property type="entry name" value="PHOSPHOLIPASE A2 FAMILY MEMBER"/>
    <property type="match status" value="1"/>
</dbReference>
<evidence type="ECO:0000256" key="1">
    <source>
        <dbReference type="ARBA" id="ARBA00001604"/>
    </source>
</evidence>
<protein>
    <recommendedName>
        <fullName evidence="5">phospholipase A2</fullName>
        <ecNumber evidence="5">3.1.1.4</ecNumber>
    </recommendedName>
</protein>
<reference evidence="17" key="1">
    <citation type="journal article" date="2016" name="Nature">
        <title>The genome of the seagrass Zostera marina reveals angiosperm adaptation to the sea.</title>
        <authorList>
            <person name="Olsen J.L."/>
            <person name="Rouze P."/>
            <person name="Verhelst B."/>
            <person name="Lin Y.-C."/>
            <person name="Bayer T."/>
            <person name="Collen J."/>
            <person name="Dattolo E."/>
            <person name="De Paoli E."/>
            <person name="Dittami S."/>
            <person name="Maumus F."/>
            <person name="Michel G."/>
            <person name="Kersting A."/>
            <person name="Lauritano C."/>
            <person name="Lohaus R."/>
            <person name="Toepel M."/>
            <person name="Tonon T."/>
            <person name="Vanneste K."/>
            <person name="Amirebrahimi M."/>
            <person name="Brakel J."/>
            <person name="Bostroem C."/>
            <person name="Chovatia M."/>
            <person name="Grimwood J."/>
            <person name="Jenkins J.W."/>
            <person name="Jueterbock A."/>
            <person name="Mraz A."/>
            <person name="Stam W.T."/>
            <person name="Tice H."/>
            <person name="Bornberg-Bauer E."/>
            <person name="Green P.J."/>
            <person name="Pearson G.A."/>
            <person name="Procaccini G."/>
            <person name="Duarte C.M."/>
            <person name="Schmutz J."/>
            <person name="Reusch T.B.H."/>
            <person name="Van de Peer Y."/>
        </authorList>
    </citation>
    <scope>NUCLEOTIDE SEQUENCE [LARGE SCALE GENOMIC DNA]</scope>
    <source>
        <strain evidence="17">cv. Finnish</strain>
    </source>
</reference>
<dbReference type="Proteomes" id="UP000036987">
    <property type="component" value="Unassembled WGS sequence"/>
</dbReference>
<evidence type="ECO:0000256" key="7">
    <source>
        <dbReference type="ARBA" id="ARBA00022723"/>
    </source>
</evidence>
<keyword evidence="11" id="KW-0442">Lipid degradation</keyword>
<gene>
    <name evidence="16" type="ORF">ZOSMA_53G00190</name>
</gene>
<keyword evidence="12" id="KW-0443">Lipid metabolism</keyword>
<accession>A0A0K9NWU2</accession>
<dbReference type="EMBL" id="LFYR01001508">
    <property type="protein sequence ID" value="KMZ61239.1"/>
    <property type="molecule type" value="Genomic_DNA"/>
</dbReference>
<dbReference type="FunFam" id="1.20.90.10:FF:000005">
    <property type="entry name" value="Secretory phospholipase A2"/>
    <property type="match status" value="1"/>
</dbReference>
<evidence type="ECO:0000256" key="5">
    <source>
        <dbReference type="ARBA" id="ARBA00013278"/>
    </source>
</evidence>
<dbReference type="GO" id="GO:0006644">
    <property type="term" value="P:phospholipid metabolic process"/>
    <property type="evidence" value="ECO:0007669"/>
    <property type="project" value="InterPro"/>
</dbReference>
<keyword evidence="7" id="KW-0479">Metal-binding</keyword>
<evidence type="ECO:0000256" key="14">
    <source>
        <dbReference type="ARBA" id="ARBA00059871"/>
    </source>
</evidence>
<keyword evidence="6" id="KW-0964">Secreted</keyword>
<evidence type="ECO:0000256" key="8">
    <source>
        <dbReference type="ARBA" id="ARBA00022729"/>
    </source>
</evidence>
<dbReference type="PROSITE" id="PS00118">
    <property type="entry name" value="PA2_HIS"/>
    <property type="match status" value="1"/>
</dbReference>
<dbReference type="GO" id="GO:0005576">
    <property type="term" value="C:extracellular region"/>
    <property type="evidence" value="ECO:0007669"/>
    <property type="project" value="UniProtKB-SubCell"/>
</dbReference>
<dbReference type="GO" id="GO:0009555">
    <property type="term" value="P:pollen development"/>
    <property type="evidence" value="ECO:0000318"/>
    <property type="project" value="GO_Central"/>
</dbReference>
<sequence length="148" mass="16312">MGTVVCTPAITSSVFFLLFSVVFFAHCAADQNQERCSRSCVAEGCDSVGIQYGKYCGVGWTGCLGEEPCDELDVCCRIHDNCVERNGMMSVKCHQKFKRCIKKVKKSGKIGFSKKCPYEIVIPTMIQGMDMAILFSQLGGDSRSHTEL</sequence>
<evidence type="ECO:0000256" key="15">
    <source>
        <dbReference type="SAM" id="SignalP"/>
    </source>
</evidence>
<feature type="chain" id="PRO_5005527280" description="phospholipase A2" evidence="15">
    <location>
        <begin position="30"/>
        <end position="148"/>
    </location>
</feature>
<dbReference type="GO" id="GO:0004623">
    <property type="term" value="F:phospholipase A2 activity"/>
    <property type="evidence" value="ECO:0000318"/>
    <property type="project" value="GO_Central"/>
</dbReference>
<organism evidence="16 17">
    <name type="scientific">Zostera marina</name>
    <name type="common">Eelgrass</name>
    <dbReference type="NCBI Taxonomy" id="29655"/>
    <lineage>
        <taxon>Eukaryota</taxon>
        <taxon>Viridiplantae</taxon>
        <taxon>Streptophyta</taxon>
        <taxon>Embryophyta</taxon>
        <taxon>Tracheophyta</taxon>
        <taxon>Spermatophyta</taxon>
        <taxon>Magnoliopsida</taxon>
        <taxon>Liliopsida</taxon>
        <taxon>Zosteraceae</taxon>
        <taxon>Zostera</taxon>
    </lineage>
</organism>
<dbReference type="EC" id="3.1.1.4" evidence="5"/>
<dbReference type="InterPro" id="IPR036444">
    <property type="entry name" value="PLipase_A2_dom_sf"/>
</dbReference>
<evidence type="ECO:0000313" key="17">
    <source>
        <dbReference type="Proteomes" id="UP000036987"/>
    </source>
</evidence>
<comment type="catalytic activity">
    <reaction evidence="1">
        <text>a 1,2-diacyl-sn-glycero-3-phosphocholine + H2O = a 1-acyl-sn-glycero-3-phosphocholine + a fatty acid + H(+)</text>
        <dbReference type="Rhea" id="RHEA:15801"/>
        <dbReference type="ChEBI" id="CHEBI:15377"/>
        <dbReference type="ChEBI" id="CHEBI:15378"/>
        <dbReference type="ChEBI" id="CHEBI:28868"/>
        <dbReference type="ChEBI" id="CHEBI:57643"/>
        <dbReference type="ChEBI" id="CHEBI:58168"/>
        <dbReference type="EC" id="3.1.1.4"/>
    </reaction>
</comment>
<evidence type="ECO:0000313" key="16">
    <source>
        <dbReference type="EMBL" id="KMZ61239.1"/>
    </source>
</evidence>
<dbReference type="InterPro" id="IPR033113">
    <property type="entry name" value="PLA2_histidine"/>
</dbReference>
<evidence type="ECO:0000256" key="10">
    <source>
        <dbReference type="ARBA" id="ARBA00022837"/>
    </source>
</evidence>
<keyword evidence="13" id="KW-1015">Disulfide bond</keyword>
<dbReference type="AlphaFoldDB" id="A0A0K9NWU2"/>